<dbReference type="InterPro" id="IPR036397">
    <property type="entry name" value="RNaseH_sf"/>
</dbReference>
<sequence length="70" mass="8312">NQELEIYLRIFCQNQLHSWPKYLTTAEFCHNQRPHSTNNQSPVTTKTFHLFMGYEPRGIPTKYRSTNIPS</sequence>
<name>F8QJI6_SERL3</name>
<dbReference type="GO" id="GO:0003676">
    <property type="term" value="F:nucleic acid binding"/>
    <property type="evidence" value="ECO:0007669"/>
    <property type="project" value="InterPro"/>
</dbReference>
<dbReference type="Proteomes" id="UP000008063">
    <property type="component" value="Unassembled WGS sequence"/>
</dbReference>
<proteinExistence type="predicted"/>
<dbReference type="EMBL" id="GL945607">
    <property type="protein sequence ID" value="EGN91533.1"/>
    <property type="molecule type" value="Genomic_DNA"/>
</dbReference>
<gene>
    <name evidence="1" type="ORF">SERLA73DRAFT_19010</name>
</gene>
<evidence type="ECO:0000313" key="1">
    <source>
        <dbReference type="EMBL" id="EGN91533.1"/>
    </source>
</evidence>
<accession>F8QJI6</accession>
<evidence type="ECO:0000313" key="2">
    <source>
        <dbReference type="Proteomes" id="UP000008063"/>
    </source>
</evidence>
<dbReference type="InParanoid" id="F8QJI6"/>
<feature type="non-terminal residue" evidence="1">
    <location>
        <position position="1"/>
    </location>
</feature>
<feature type="non-terminal residue" evidence="1">
    <location>
        <position position="70"/>
    </location>
</feature>
<dbReference type="Gene3D" id="3.30.420.10">
    <property type="entry name" value="Ribonuclease H-like superfamily/Ribonuclease H"/>
    <property type="match status" value="1"/>
</dbReference>
<dbReference type="HOGENOM" id="CLU_193397_0_0_1"/>
<dbReference type="STRING" id="936435.F8QJI6"/>
<organism evidence="2">
    <name type="scientific">Serpula lacrymans var. lacrymans (strain S7.3)</name>
    <name type="common">Dry rot fungus</name>
    <dbReference type="NCBI Taxonomy" id="936435"/>
    <lineage>
        <taxon>Eukaryota</taxon>
        <taxon>Fungi</taxon>
        <taxon>Dikarya</taxon>
        <taxon>Basidiomycota</taxon>
        <taxon>Agaricomycotina</taxon>
        <taxon>Agaricomycetes</taxon>
        <taxon>Agaricomycetidae</taxon>
        <taxon>Boletales</taxon>
        <taxon>Coniophorineae</taxon>
        <taxon>Serpulaceae</taxon>
        <taxon>Serpula</taxon>
    </lineage>
</organism>
<reference evidence="2" key="1">
    <citation type="journal article" date="2011" name="Science">
        <title>The plant cell wall-decomposing machinery underlies the functional diversity of forest fungi.</title>
        <authorList>
            <person name="Eastwood D.C."/>
            <person name="Floudas D."/>
            <person name="Binder M."/>
            <person name="Majcherczyk A."/>
            <person name="Schneider P."/>
            <person name="Aerts A."/>
            <person name="Asiegbu F.O."/>
            <person name="Baker S.E."/>
            <person name="Barry K."/>
            <person name="Bendiksby M."/>
            <person name="Blumentritt M."/>
            <person name="Coutinho P.M."/>
            <person name="Cullen D."/>
            <person name="de Vries R.P."/>
            <person name="Gathman A."/>
            <person name="Goodell B."/>
            <person name="Henrissat B."/>
            <person name="Ihrmark K."/>
            <person name="Kauserud H."/>
            <person name="Kohler A."/>
            <person name="LaButti K."/>
            <person name="Lapidus A."/>
            <person name="Lavin J.L."/>
            <person name="Lee Y.-H."/>
            <person name="Lindquist E."/>
            <person name="Lilly W."/>
            <person name="Lucas S."/>
            <person name="Morin E."/>
            <person name="Murat C."/>
            <person name="Oguiza J.A."/>
            <person name="Park J."/>
            <person name="Pisabarro A.G."/>
            <person name="Riley R."/>
            <person name="Rosling A."/>
            <person name="Salamov A."/>
            <person name="Schmidt O."/>
            <person name="Schmutz J."/>
            <person name="Skrede I."/>
            <person name="Stenlid J."/>
            <person name="Wiebenga A."/>
            <person name="Xie X."/>
            <person name="Kuees U."/>
            <person name="Hibbett D.S."/>
            <person name="Hoffmeister D."/>
            <person name="Hoegberg N."/>
            <person name="Martin F."/>
            <person name="Grigoriev I.V."/>
            <person name="Watkinson S.C."/>
        </authorList>
    </citation>
    <scope>NUCLEOTIDE SEQUENCE [LARGE SCALE GENOMIC DNA]</scope>
    <source>
        <strain evidence="2">strain S7.3</strain>
    </source>
</reference>
<protein>
    <recommendedName>
        <fullName evidence="3">Integrase catalytic domain-containing protein</fullName>
    </recommendedName>
</protein>
<dbReference type="AlphaFoldDB" id="F8QJI6"/>
<keyword evidence="2" id="KW-1185">Reference proteome</keyword>
<evidence type="ECO:0008006" key="3">
    <source>
        <dbReference type="Google" id="ProtNLM"/>
    </source>
</evidence>